<dbReference type="Proteomes" id="UP000186922">
    <property type="component" value="Unassembled WGS sequence"/>
</dbReference>
<reference evidence="1 2" key="1">
    <citation type="journal article" date="2016" name="Nat. Commun.">
        <title>Extremotolerant tardigrade genome and improved radiotolerance of human cultured cells by tardigrade-unique protein.</title>
        <authorList>
            <person name="Hashimoto T."/>
            <person name="Horikawa D.D."/>
            <person name="Saito Y."/>
            <person name="Kuwahara H."/>
            <person name="Kozuka-Hata H."/>
            <person name="Shin-I T."/>
            <person name="Minakuchi Y."/>
            <person name="Ohishi K."/>
            <person name="Motoyama A."/>
            <person name="Aizu T."/>
            <person name="Enomoto A."/>
            <person name="Kondo K."/>
            <person name="Tanaka S."/>
            <person name="Hara Y."/>
            <person name="Koshikawa S."/>
            <person name="Sagara H."/>
            <person name="Miura T."/>
            <person name="Yokobori S."/>
            <person name="Miyagawa K."/>
            <person name="Suzuki Y."/>
            <person name="Kubo T."/>
            <person name="Oyama M."/>
            <person name="Kohara Y."/>
            <person name="Fujiyama A."/>
            <person name="Arakawa K."/>
            <person name="Katayama T."/>
            <person name="Toyoda A."/>
            <person name="Kunieda T."/>
        </authorList>
    </citation>
    <scope>NUCLEOTIDE SEQUENCE [LARGE SCALE GENOMIC DNA]</scope>
    <source>
        <strain evidence="1 2">YOKOZUNA-1</strain>
    </source>
</reference>
<dbReference type="EMBL" id="BDGG01000002">
    <property type="protein sequence ID" value="GAU94635.1"/>
    <property type="molecule type" value="Genomic_DNA"/>
</dbReference>
<sequence length="111" mass="12568">MFSYRTVIRTVANIKNGQCWVREAAGCPLFTDGGQLGTRSSVSGEIWVCCMFQTQDSMRYFEVQNHEEHHTVRYGRLENDFVDNSNVSSVTNSLIKGSKFTHIQPSLLCLS</sequence>
<keyword evidence="2" id="KW-1185">Reference proteome</keyword>
<evidence type="ECO:0000313" key="2">
    <source>
        <dbReference type="Proteomes" id="UP000186922"/>
    </source>
</evidence>
<comment type="caution">
    <text evidence="1">The sequence shown here is derived from an EMBL/GenBank/DDBJ whole genome shotgun (WGS) entry which is preliminary data.</text>
</comment>
<accession>A0A1D1V1T9</accession>
<evidence type="ECO:0000313" key="1">
    <source>
        <dbReference type="EMBL" id="GAU94635.1"/>
    </source>
</evidence>
<protein>
    <submittedName>
        <fullName evidence="1">Uncharacterized protein</fullName>
    </submittedName>
</protein>
<organism evidence="1 2">
    <name type="scientific">Ramazzottius varieornatus</name>
    <name type="common">Water bear</name>
    <name type="synonym">Tardigrade</name>
    <dbReference type="NCBI Taxonomy" id="947166"/>
    <lineage>
        <taxon>Eukaryota</taxon>
        <taxon>Metazoa</taxon>
        <taxon>Ecdysozoa</taxon>
        <taxon>Tardigrada</taxon>
        <taxon>Eutardigrada</taxon>
        <taxon>Parachela</taxon>
        <taxon>Hypsibioidea</taxon>
        <taxon>Ramazzottiidae</taxon>
        <taxon>Ramazzottius</taxon>
    </lineage>
</organism>
<dbReference type="AlphaFoldDB" id="A0A1D1V1T9"/>
<name>A0A1D1V1T9_RAMVA</name>
<gene>
    <name evidence="1" type="primary">RvY_06369-1</name>
    <name evidence="1" type="synonym">RvY_06369.1</name>
    <name evidence="1" type="ORF">RvY_06369</name>
</gene>
<proteinExistence type="predicted"/>